<evidence type="ECO:0000313" key="5">
    <source>
        <dbReference type="EMBL" id="CAI4215186.1"/>
    </source>
</evidence>
<evidence type="ECO:0000256" key="1">
    <source>
        <dbReference type="ARBA" id="ARBA00001933"/>
    </source>
</evidence>
<dbReference type="PANTHER" id="PTHR43050:SF1">
    <property type="entry name" value="SERINE RACEMASE"/>
    <property type="match status" value="1"/>
</dbReference>
<dbReference type="InterPro" id="IPR036052">
    <property type="entry name" value="TrpB-like_PALP_sf"/>
</dbReference>
<dbReference type="GO" id="GO:0018114">
    <property type="term" value="F:threonine racemase activity"/>
    <property type="evidence" value="ECO:0007669"/>
    <property type="project" value="TreeGrafter"/>
</dbReference>
<proteinExistence type="inferred from homology"/>
<name>A0A9P1MBX8_9PEZI</name>
<sequence>MADPSKCLPLTRASVQAAHELIKPHIHRTPVIHSRTLDEFASRQQTEAELQGTPWEGQGPGVRPTVRLWIKCENLQRIGAFKARGPFTPSGGWSRTRRGSGNHAQALALAARENGIPAHVVMPSVSNPTKVAATAGYGAVLYESGSAAPERQKMLDSVVGRTGATFVPPYDHPDIILGQGTAGLELQEQAAELIAEHAAKTPGGKARTGLDAIITPCGGGGLLSGTALSCEGTGISVFAGEPSHQGADDLVRAIRANLDGPISDVRTLTIADGLRTPVGLIPWSIIRGDRRLVRDAFAVSERDISRALRFVLERLKVVVEPSAVVPLAVVLFNEDFRKLVEEEGGEDGWDVGVIFTGNLSLDALPELLKIGDEKA</sequence>
<organism evidence="5 6">
    <name type="scientific">Parascedosporium putredinis</name>
    <dbReference type="NCBI Taxonomy" id="1442378"/>
    <lineage>
        <taxon>Eukaryota</taxon>
        <taxon>Fungi</taxon>
        <taxon>Dikarya</taxon>
        <taxon>Ascomycota</taxon>
        <taxon>Pezizomycotina</taxon>
        <taxon>Sordariomycetes</taxon>
        <taxon>Hypocreomycetidae</taxon>
        <taxon>Microascales</taxon>
        <taxon>Microascaceae</taxon>
        <taxon>Parascedosporium</taxon>
    </lineage>
</organism>
<dbReference type="GO" id="GO:0008721">
    <property type="term" value="F:D-serine ammonia-lyase activity"/>
    <property type="evidence" value="ECO:0007669"/>
    <property type="project" value="TreeGrafter"/>
</dbReference>
<dbReference type="Gene3D" id="3.40.50.1100">
    <property type="match status" value="2"/>
</dbReference>
<dbReference type="EMBL" id="CALLCH030000012">
    <property type="protein sequence ID" value="CAI4215186.1"/>
    <property type="molecule type" value="Genomic_DNA"/>
</dbReference>
<keyword evidence="6" id="KW-1185">Reference proteome</keyword>
<dbReference type="PANTHER" id="PTHR43050">
    <property type="entry name" value="SERINE / THREONINE RACEMASE FAMILY MEMBER"/>
    <property type="match status" value="1"/>
</dbReference>
<gene>
    <name evidence="5" type="ORF">PPNO1_LOCUS4906</name>
</gene>
<accession>A0A9P1MBX8</accession>
<comment type="similarity">
    <text evidence="2">Belongs to the serine/threonine dehydratase family.</text>
</comment>
<feature type="domain" description="Tryptophan synthase beta chain-like PALP" evidence="4">
    <location>
        <begin position="66"/>
        <end position="356"/>
    </location>
</feature>
<dbReference type="SUPFAM" id="SSF53686">
    <property type="entry name" value="Tryptophan synthase beta subunit-like PLP-dependent enzymes"/>
    <property type="match status" value="1"/>
</dbReference>
<evidence type="ECO:0000256" key="3">
    <source>
        <dbReference type="ARBA" id="ARBA00022898"/>
    </source>
</evidence>
<dbReference type="Proteomes" id="UP000838763">
    <property type="component" value="Unassembled WGS sequence"/>
</dbReference>
<reference evidence="5" key="1">
    <citation type="submission" date="2022-11" db="EMBL/GenBank/DDBJ databases">
        <authorList>
            <person name="Scott C."/>
            <person name="Bruce N."/>
        </authorList>
    </citation>
    <scope>NUCLEOTIDE SEQUENCE</scope>
</reference>
<dbReference type="GO" id="GO:0030170">
    <property type="term" value="F:pyridoxal phosphate binding"/>
    <property type="evidence" value="ECO:0007669"/>
    <property type="project" value="TreeGrafter"/>
</dbReference>
<dbReference type="OrthoDB" id="10255643at2759"/>
<comment type="caution">
    <text evidence="5">The sequence shown here is derived from an EMBL/GenBank/DDBJ whole genome shotgun (WGS) entry which is preliminary data.</text>
</comment>
<dbReference type="AlphaFoldDB" id="A0A9P1MBX8"/>
<evidence type="ECO:0000256" key="2">
    <source>
        <dbReference type="ARBA" id="ARBA00010869"/>
    </source>
</evidence>
<protein>
    <recommendedName>
        <fullName evidence="4">Tryptophan synthase beta chain-like PALP domain-containing protein</fullName>
    </recommendedName>
</protein>
<evidence type="ECO:0000259" key="4">
    <source>
        <dbReference type="Pfam" id="PF00291"/>
    </source>
</evidence>
<evidence type="ECO:0000313" key="6">
    <source>
        <dbReference type="Proteomes" id="UP000838763"/>
    </source>
</evidence>
<dbReference type="InterPro" id="IPR001926">
    <property type="entry name" value="TrpB-like_PALP"/>
</dbReference>
<comment type="cofactor">
    <cofactor evidence="1">
        <name>pyridoxal 5'-phosphate</name>
        <dbReference type="ChEBI" id="CHEBI:597326"/>
    </cofactor>
</comment>
<dbReference type="Pfam" id="PF00291">
    <property type="entry name" value="PALP"/>
    <property type="match status" value="1"/>
</dbReference>
<keyword evidence="3" id="KW-0663">Pyridoxal phosphate</keyword>
<dbReference type="GO" id="GO:0003941">
    <property type="term" value="F:L-serine ammonia-lyase activity"/>
    <property type="evidence" value="ECO:0007669"/>
    <property type="project" value="TreeGrafter"/>
</dbReference>
<dbReference type="GO" id="GO:0005524">
    <property type="term" value="F:ATP binding"/>
    <property type="evidence" value="ECO:0007669"/>
    <property type="project" value="TreeGrafter"/>
</dbReference>
<dbReference type="GO" id="GO:0000287">
    <property type="term" value="F:magnesium ion binding"/>
    <property type="evidence" value="ECO:0007669"/>
    <property type="project" value="TreeGrafter"/>
</dbReference>
<dbReference type="GO" id="GO:0030378">
    <property type="term" value="F:serine racemase activity"/>
    <property type="evidence" value="ECO:0007669"/>
    <property type="project" value="TreeGrafter"/>
</dbReference>